<gene>
    <name evidence="2" type="ORF">A4X13_0g2103</name>
</gene>
<dbReference type="Proteomes" id="UP000077521">
    <property type="component" value="Unassembled WGS sequence"/>
</dbReference>
<organism evidence="2 3">
    <name type="scientific">Tilletia indica</name>
    <dbReference type="NCBI Taxonomy" id="43049"/>
    <lineage>
        <taxon>Eukaryota</taxon>
        <taxon>Fungi</taxon>
        <taxon>Dikarya</taxon>
        <taxon>Basidiomycota</taxon>
        <taxon>Ustilaginomycotina</taxon>
        <taxon>Exobasidiomycetes</taxon>
        <taxon>Tilletiales</taxon>
        <taxon>Tilletiaceae</taxon>
        <taxon>Tilletia</taxon>
    </lineage>
</organism>
<name>A0A177TCP3_9BASI</name>
<sequence length="390" mass="42856">MRPKRSTSLLRLLGNALDLASSGQYTSFGRLKPQPLRPTPLPSTLLGVEPRAQQLCTRPLGASTCGFVFDLLSSSKQQQQQQHHTLSCKHAPHTHMHVQHPQAPIHTIIPRAHRQDPFAVFLRAALFCHREPLATIRAHEQVVQTTSVPNLHARISRCTKDTTQTIFASRPHDDKRTHTTHHIQESRPPTHTHIHTQDILIVNVSIGQDGPRLGVTFQHQPSPTSRPPPHPYTHKACSSSTLATPRRSRWPTTPSPNTGPDTQQVPSQVSTSLLACTGSGISSLGIEFKRCGVALRDHWGTRSPCARVGSNTFMRPKRSTSLLRLLGNALDLASSGQYTSFGRLNPQPLHPTSFPSTLLGVEPRPQQLCTRSLGASTCGFVFDPLSSSKP</sequence>
<reference evidence="2" key="1">
    <citation type="submission" date="2016-04" db="EMBL/GenBank/DDBJ databases">
        <authorList>
            <person name="Nguyen H.D."/>
            <person name="Samba Siva P."/>
            <person name="Cullis J."/>
            <person name="Levesque C.A."/>
            <person name="Hambleton S."/>
        </authorList>
    </citation>
    <scope>NUCLEOTIDE SEQUENCE</scope>
    <source>
        <strain evidence="2">DAOMC 236416</strain>
    </source>
</reference>
<comment type="caution">
    <text evidence="2">The sequence shown here is derived from an EMBL/GenBank/DDBJ whole genome shotgun (WGS) entry which is preliminary data.</text>
</comment>
<dbReference type="EMBL" id="LWDF02000095">
    <property type="protein sequence ID" value="KAE8257805.1"/>
    <property type="molecule type" value="Genomic_DNA"/>
</dbReference>
<keyword evidence="3" id="KW-1185">Reference proteome</keyword>
<evidence type="ECO:0000313" key="3">
    <source>
        <dbReference type="Proteomes" id="UP000077521"/>
    </source>
</evidence>
<feature type="region of interest" description="Disordered" evidence="1">
    <location>
        <begin position="172"/>
        <end position="191"/>
    </location>
</feature>
<evidence type="ECO:0000256" key="1">
    <source>
        <dbReference type="SAM" id="MobiDB-lite"/>
    </source>
</evidence>
<feature type="region of interest" description="Disordered" evidence="1">
    <location>
        <begin position="218"/>
        <end position="265"/>
    </location>
</feature>
<proteinExistence type="predicted"/>
<dbReference type="AlphaFoldDB" id="A0A177TCP3"/>
<evidence type="ECO:0000313" key="2">
    <source>
        <dbReference type="EMBL" id="KAE8257805.1"/>
    </source>
</evidence>
<feature type="compositionally biased region" description="Basic and acidic residues" evidence="1">
    <location>
        <begin position="172"/>
        <end position="185"/>
    </location>
</feature>
<accession>A0A177TCP3</accession>
<protein>
    <submittedName>
        <fullName evidence="2">Uncharacterized protein</fullName>
    </submittedName>
</protein>
<reference evidence="2" key="2">
    <citation type="journal article" date="2019" name="IMA Fungus">
        <title>Genome sequencing and comparison of five Tilletia species to identify candidate genes for the detection of regulated species infecting wheat.</title>
        <authorList>
            <person name="Nguyen H.D.T."/>
            <person name="Sultana T."/>
            <person name="Kesanakurti P."/>
            <person name="Hambleton S."/>
        </authorList>
    </citation>
    <scope>NUCLEOTIDE SEQUENCE</scope>
    <source>
        <strain evidence="2">DAOMC 236416</strain>
    </source>
</reference>